<dbReference type="EnsemblBacteria" id="ACC79043">
    <property type="protein sequence ID" value="ACC79043"/>
    <property type="gene ID" value="Npun_F0258"/>
</dbReference>
<reference evidence="4" key="1">
    <citation type="submission" date="2008-04" db="EMBL/GenBank/DDBJ databases">
        <title>Complete sequence of chromosome of Nostoc punctiforme ATCC 29133.</title>
        <authorList>
            <consortium name="US DOE Joint Genome Institute"/>
            <person name="Copeland A."/>
            <person name="Lucas S."/>
            <person name="Lapidus A."/>
            <person name="Glavina del Rio T."/>
            <person name="Dalin E."/>
            <person name="Tice H."/>
            <person name="Pitluck S."/>
            <person name="Chain P."/>
            <person name="Malfatti S."/>
            <person name="Shin M."/>
            <person name="Vergez L."/>
            <person name="Schmutz J."/>
            <person name="Larimer F."/>
            <person name="Land M."/>
            <person name="Hauser L."/>
            <person name="Kyrpides N."/>
            <person name="Kim E."/>
            <person name="Meeks J.C."/>
            <person name="Elhai J."/>
            <person name="Campbell E.L."/>
            <person name="Thiel T."/>
            <person name="Longmire J."/>
            <person name="Potts M."/>
            <person name="Atlas R."/>
        </authorList>
    </citation>
    <scope>NUCLEOTIDE SEQUENCE [LARGE SCALE GENOMIC DNA]</scope>
    <source>
        <strain evidence="4">ATCC 29133 / PCC 73102</strain>
    </source>
</reference>
<accession>B2J4S1</accession>
<dbReference type="Proteomes" id="UP000001191">
    <property type="component" value="Chromosome"/>
</dbReference>
<dbReference type="SMART" id="SM00642">
    <property type="entry name" value="Aamy"/>
    <property type="match status" value="1"/>
</dbReference>
<dbReference type="Gene3D" id="2.60.40.10">
    <property type="entry name" value="Immunoglobulins"/>
    <property type="match status" value="1"/>
</dbReference>
<feature type="active site" description="Nucleophile" evidence="1">
    <location>
        <position position="283"/>
    </location>
</feature>
<dbReference type="KEGG" id="npu:Npun_F0258"/>
<dbReference type="eggNOG" id="COG1523">
    <property type="taxonomic scope" value="Bacteria"/>
</dbReference>
<keyword evidence="4" id="KW-1185">Reference proteome</keyword>
<dbReference type="InterPro" id="IPR004193">
    <property type="entry name" value="Glyco_hydro_13_N"/>
</dbReference>
<dbReference type="AlphaFoldDB" id="B2J4S1"/>
<dbReference type="EMBL" id="CP001037">
    <property type="protein sequence ID" value="ACC79043.1"/>
    <property type="molecule type" value="Genomic_DNA"/>
</dbReference>
<dbReference type="PANTHER" id="PTHR43002">
    <property type="entry name" value="GLYCOGEN DEBRANCHING ENZYME"/>
    <property type="match status" value="1"/>
</dbReference>
<dbReference type="OrthoDB" id="434929at2"/>
<dbReference type="PhylomeDB" id="B2J4S1"/>
<dbReference type="Pfam" id="PF02922">
    <property type="entry name" value="CBM_48"/>
    <property type="match status" value="1"/>
</dbReference>
<dbReference type="PIRSF" id="PIRSF000463">
    <property type="entry name" value="GlgB"/>
    <property type="match status" value="1"/>
</dbReference>
<dbReference type="Pfam" id="PF00128">
    <property type="entry name" value="Alpha-amylase"/>
    <property type="match status" value="1"/>
</dbReference>
<dbReference type="CAZy" id="CBM48">
    <property type="family name" value="Carbohydrate-Binding Module Family 48"/>
</dbReference>
<dbReference type="SUPFAM" id="SSF51445">
    <property type="entry name" value="(Trans)glycosidases"/>
    <property type="match status" value="1"/>
</dbReference>
<dbReference type="RefSeq" id="WP_012407070.1">
    <property type="nucleotide sequence ID" value="NC_010628.1"/>
</dbReference>
<dbReference type="CAZy" id="GH13">
    <property type="family name" value="Glycoside Hydrolase Family 13"/>
</dbReference>
<feature type="domain" description="Glycosyl hydrolase family 13 catalytic" evidence="2">
    <location>
        <begin position="94"/>
        <end position="465"/>
    </location>
</feature>
<dbReference type="Gene3D" id="3.20.20.80">
    <property type="entry name" value="Glycosidases"/>
    <property type="match status" value="1"/>
</dbReference>
<dbReference type="InterPro" id="IPR013780">
    <property type="entry name" value="Glyco_hydro_b"/>
</dbReference>
<dbReference type="CDD" id="cd02859">
    <property type="entry name" value="E_set_AMPKbeta_like_N"/>
    <property type="match status" value="1"/>
</dbReference>
<dbReference type="InterPro" id="IPR013783">
    <property type="entry name" value="Ig-like_fold"/>
</dbReference>
<dbReference type="STRING" id="63737.Npun_F0258"/>
<dbReference type="HOGENOM" id="CLU_004245_5_0_3"/>
<dbReference type="Pfam" id="PF02806">
    <property type="entry name" value="Alpha-amylase_C"/>
    <property type="match status" value="1"/>
</dbReference>
<gene>
    <name evidence="3" type="ordered locus">Npun_F0258</name>
</gene>
<dbReference type="Gene3D" id="2.60.40.1180">
    <property type="entry name" value="Golgi alpha-mannosidase II"/>
    <property type="match status" value="1"/>
</dbReference>
<dbReference type="InterPro" id="IPR006047">
    <property type="entry name" value="GH13_cat_dom"/>
</dbReference>
<reference evidence="3 4" key="2">
    <citation type="journal article" date="2013" name="Plant Physiol.">
        <title>A Nostoc punctiforme Sugar Transporter Necessary to Establish a Cyanobacterium-Plant Symbiosis.</title>
        <authorList>
            <person name="Ekman M."/>
            <person name="Picossi S."/>
            <person name="Campbell E.L."/>
            <person name="Meeks J.C."/>
            <person name="Flores E."/>
        </authorList>
    </citation>
    <scope>NUCLEOTIDE SEQUENCE [LARGE SCALE GENOMIC DNA]</scope>
    <source>
        <strain evidence="4">ATCC 29133 / PCC 73102</strain>
    </source>
</reference>
<dbReference type="InterPro" id="IPR037439">
    <property type="entry name" value="Branching_enzy"/>
</dbReference>
<evidence type="ECO:0000313" key="4">
    <source>
        <dbReference type="Proteomes" id="UP000001191"/>
    </source>
</evidence>
<name>B2J4S1_NOSP7</name>
<evidence type="ECO:0000313" key="3">
    <source>
        <dbReference type="EMBL" id="ACC79043.1"/>
    </source>
</evidence>
<dbReference type="InterPro" id="IPR017853">
    <property type="entry name" value="GH"/>
</dbReference>
<dbReference type="GO" id="GO:0003844">
    <property type="term" value="F:1,4-alpha-glucan branching enzyme activity"/>
    <property type="evidence" value="ECO:0007669"/>
    <property type="project" value="UniProtKB-EC"/>
</dbReference>
<dbReference type="GO" id="GO:0043169">
    <property type="term" value="F:cation binding"/>
    <property type="evidence" value="ECO:0007669"/>
    <property type="project" value="InterPro"/>
</dbReference>
<evidence type="ECO:0000259" key="2">
    <source>
        <dbReference type="SMART" id="SM00642"/>
    </source>
</evidence>
<keyword evidence="3" id="KW-0808">Transferase</keyword>
<dbReference type="InterPro" id="IPR006048">
    <property type="entry name" value="A-amylase/branching_C"/>
</dbReference>
<organism evidence="3 4">
    <name type="scientific">Nostoc punctiforme (strain ATCC 29133 / PCC 73102)</name>
    <dbReference type="NCBI Taxonomy" id="63737"/>
    <lineage>
        <taxon>Bacteria</taxon>
        <taxon>Bacillati</taxon>
        <taxon>Cyanobacteriota</taxon>
        <taxon>Cyanophyceae</taxon>
        <taxon>Nostocales</taxon>
        <taxon>Nostocaceae</taxon>
        <taxon>Nostoc</taxon>
    </lineage>
</organism>
<keyword evidence="3" id="KW-0328">Glycosyltransferase</keyword>
<dbReference type="EC" id="2.4.1.18" evidence="3"/>
<dbReference type="CDD" id="cd11350">
    <property type="entry name" value="AmyAc_4"/>
    <property type="match status" value="1"/>
</dbReference>
<dbReference type="GO" id="GO:0005978">
    <property type="term" value="P:glycogen biosynthetic process"/>
    <property type="evidence" value="ECO:0007669"/>
    <property type="project" value="InterPro"/>
</dbReference>
<sequence>MANLTDFKLFAPRNKGAALIGSFSDWKEIPMSKSEDGYFRTKIKLEDGVYQYKFRIQTKSPNFAPDEWIDVIDPKATEVNETEKYGIVRIQDGQRIVDSYFWQHDEMPLPDNRELVIYEMHVADFTGDEVDSNERGKYLGIIAKLDYLCELGINAIELMPVNEYPGDYSWGYKVRHFFATESSYGSTEDLKRLIDECHGRGIRVFMDGIYNHTDEECPLILIDRNYWYYEHKHYPEDPANYWGPEFNYDFYDKNLNIQPAWEYIGDVVRFWIQEYHIDGIRFDAVRQLANFEFLNWLTKQAKNHAAPKQFYNIAEHIPDTNTVVKPDGPLDACWHESFRYFLVPYICGKSFELEQLKQILDPKQQGYAIATNVINYLATHDRERLLRELGNCGIFDAAAFERAKLAAVLLMTAMGIPMLWMAEEFGEYQQKSEDVTKPQKITWSLLLDDQNYDLFEYYQKLITLRQQTPALQSDNIKFFYENADDKVLAYSRWDEQNSHVVVVVNFSDRSLNQYKISDFPTTEDWRDWVGNREVKSGEDGLVTDLPSYTAKIFVLQT</sequence>
<evidence type="ECO:0000256" key="1">
    <source>
        <dbReference type="PIRSR" id="PIRSR000463-1"/>
    </source>
</evidence>
<feature type="active site" description="Proton donor" evidence="1">
    <location>
        <position position="336"/>
    </location>
</feature>
<dbReference type="SUPFAM" id="SSF51011">
    <property type="entry name" value="Glycosyl hydrolase domain"/>
    <property type="match status" value="1"/>
</dbReference>
<protein>
    <submittedName>
        <fullName evidence="3">Alpha amylase, catalytic region</fullName>
        <ecNumber evidence="3">2.4.1.18</ecNumber>
    </submittedName>
</protein>
<dbReference type="GO" id="GO:0004553">
    <property type="term" value="F:hydrolase activity, hydrolyzing O-glycosyl compounds"/>
    <property type="evidence" value="ECO:0007669"/>
    <property type="project" value="InterPro"/>
</dbReference>
<proteinExistence type="predicted"/>